<protein>
    <submittedName>
        <fullName evidence="2">Orf2</fullName>
    </submittedName>
</protein>
<keyword evidence="1" id="KW-0472">Membrane</keyword>
<feature type="transmembrane region" description="Helical" evidence="1">
    <location>
        <begin position="139"/>
        <end position="161"/>
    </location>
</feature>
<keyword evidence="3" id="KW-1185">Reference proteome</keyword>
<dbReference type="KEGG" id="vg:935248"/>
<proteinExistence type="predicted"/>
<accession>Q8SCI4</accession>
<keyword evidence="1" id="KW-0812">Transmembrane</keyword>
<feature type="transmembrane region" description="Helical" evidence="1">
    <location>
        <begin position="192"/>
        <end position="213"/>
    </location>
</feature>
<name>Q8SCI4_9VIRU</name>
<evidence type="ECO:0000256" key="1">
    <source>
        <dbReference type="SAM" id="Phobius"/>
    </source>
</evidence>
<evidence type="ECO:0000313" key="2">
    <source>
        <dbReference type="EMBL" id="AAL91695.1"/>
    </source>
</evidence>
<dbReference type="GeneID" id="935248"/>
<reference evidence="2 3" key="1">
    <citation type="journal article" date="2002" name="J. Bacteriol.">
        <title>Filamentous phage active on the gram-positive bacterium Propionibacterium freudenreichii.</title>
        <authorList>
            <person name="Chopin M.C."/>
            <person name="Rouault A."/>
            <person name="Ehrlich S.D."/>
            <person name="Gautier M."/>
        </authorList>
    </citation>
    <scope>NUCLEOTIDE SEQUENCE</scope>
</reference>
<sequence>MPGVVPVPVVGSAGVEPWCARVGSSWTGLVGGTAVCAPPRSRRLLAWCCPCCRRWWRCHPRHHRRRRRGCLCRVVRPGCSGWSGAWGGQASAWRWLWVVASTRIGWLTDACQLAAVAWSFVFPWYFAVPGGQFVSDSGAYGYCHGVPVLALVAVAGACGVIGAGRRVAGVLVPGAGLCGSVPRDDRGAGPGMSVVVTASVVCGALWVLVSSVVTMDRGL</sequence>
<dbReference type="EMBL" id="AF428260">
    <property type="protein sequence ID" value="AAL91695.1"/>
    <property type="molecule type" value="Genomic_DNA"/>
</dbReference>
<organism evidence="2 3">
    <name type="scientific">Propionibacterium phage B5</name>
    <dbReference type="NCBI Taxonomy" id="189836"/>
    <lineage>
        <taxon>Viruses</taxon>
        <taxon>Monodnaviria</taxon>
        <taxon>Loebvirae</taxon>
        <taxon>Hofneiviricota</taxon>
        <taxon>Faserviricetes</taxon>
        <taxon>Tubulavirales</taxon>
        <taxon>Paulinoviridae</taxon>
        <taxon>Bifilivirus</taxon>
        <taxon>Bifilivirus B5</taxon>
    </lineage>
</organism>
<evidence type="ECO:0000313" key="3">
    <source>
        <dbReference type="Proteomes" id="UP000001707"/>
    </source>
</evidence>
<dbReference type="Proteomes" id="UP000001707">
    <property type="component" value="Segment"/>
</dbReference>
<dbReference type="RefSeq" id="NP_604422.1">
    <property type="nucleotide sequence ID" value="NC_003460.1"/>
</dbReference>
<feature type="transmembrane region" description="Helical" evidence="1">
    <location>
        <begin position="104"/>
        <end position="127"/>
    </location>
</feature>
<keyword evidence="1" id="KW-1133">Transmembrane helix</keyword>